<evidence type="ECO:0000313" key="1">
    <source>
        <dbReference type="EMBL" id="KER29534.1"/>
    </source>
</evidence>
<reference evidence="1 2" key="1">
    <citation type="submission" date="2013-11" db="EMBL/GenBank/DDBJ databases">
        <title>Opisthorchis viverrini - life in the bile duct.</title>
        <authorList>
            <person name="Young N.D."/>
            <person name="Nagarajan N."/>
            <person name="Lin S.J."/>
            <person name="Korhonen P.K."/>
            <person name="Jex A.R."/>
            <person name="Hall R.S."/>
            <person name="Safavi-Hemami H."/>
            <person name="Kaewkong W."/>
            <person name="Bertrand D."/>
            <person name="Gao S."/>
            <person name="Seet Q."/>
            <person name="Wongkham S."/>
            <person name="Teh B.T."/>
            <person name="Wongkham C."/>
            <person name="Intapan P.M."/>
            <person name="Maleewong W."/>
            <person name="Yang X."/>
            <person name="Hu M."/>
            <person name="Wang Z."/>
            <person name="Hofmann A."/>
            <person name="Sternberg P.W."/>
            <person name="Tan P."/>
            <person name="Wang J."/>
            <person name="Gasser R.B."/>
        </authorList>
    </citation>
    <scope>NUCLEOTIDE SEQUENCE [LARGE SCALE GENOMIC DNA]</scope>
</reference>
<keyword evidence="2" id="KW-1185">Reference proteome</keyword>
<dbReference type="GeneID" id="20318023"/>
<dbReference type="AlphaFoldDB" id="A0A075AHA3"/>
<gene>
    <name evidence="1" type="ORF">T265_03836</name>
</gene>
<evidence type="ECO:0000313" key="2">
    <source>
        <dbReference type="Proteomes" id="UP000054324"/>
    </source>
</evidence>
<name>A0A075AHA3_OPIVI</name>
<dbReference type="KEGG" id="ovi:T265_03836"/>
<dbReference type="Proteomes" id="UP000054324">
    <property type="component" value="Unassembled WGS sequence"/>
</dbReference>
<dbReference type="CTD" id="20318023"/>
<protein>
    <submittedName>
        <fullName evidence="1">Uncharacterized protein</fullName>
    </submittedName>
</protein>
<dbReference type="EMBL" id="KL596676">
    <property type="protein sequence ID" value="KER29534.1"/>
    <property type="molecule type" value="Genomic_DNA"/>
</dbReference>
<dbReference type="RefSeq" id="XP_009166681.1">
    <property type="nucleotide sequence ID" value="XM_009168417.1"/>
</dbReference>
<proteinExistence type="predicted"/>
<organism evidence="1 2">
    <name type="scientific">Opisthorchis viverrini</name>
    <name type="common">Southeast Asian liver fluke</name>
    <dbReference type="NCBI Taxonomy" id="6198"/>
    <lineage>
        <taxon>Eukaryota</taxon>
        <taxon>Metazoa</taxon>
        <taxon>Spiralia</taxon>
        <taxon>Lophotrochozoa</taxon>
        <taxon>Platyhelminthes</taxon>
        <taxon>Trematoda</taxon>
        <taxon>Digenea</taxon>
        <taxon>Opisthorchiida</taxon>
        <taxon>Opisthorchiata</taxon>
        <taxon>Opisthorchiidae</taxon>
        <taxon>Opisthorchis</taxon>
    </lineage>
</organism>
<sequence length="156" mass="17850">MARGYLTHLSEDRPTILYSRESHHTWRYHKLTGPHTSGQPATARSFIVLTPAETTRPSMSGLCSPAFSSTTLRPTERHGAIKSICQSSSQYFYLKQLPRRINQNDRLLTSEDLMYVASFDVYTQRQIGKQRYPCLALRLNSRLNDIQSDPNCAEQN</sequence>
<accession>A0A075AHA3</accession>